<sequence>MLFNIGLASLYLAYLVAFSTAVHGAVAYFRNRKFSKANGCEKPRNVAHTREPIIGLDFLLECLRNAKSGHYIRYCASRLFRYGFTYITRRATFDTIHTADPENLKFMLATGFDNYKLARLRVNAMAPLFGSGIFTTNGPAWAHSRAILRPSFTRQNMAPLLAMMERHFQMLLRQVPKDGSTPFDVQRLFFCFTMDTATEFLMGRSTNTLDPSRHTEADRVFVQDYLDCCFEAVRMIASGPLQAFRVSSRSLRVSRDRAWAYVDRFVDDALAKREARRLNPNKEMMDTVDKEDYEKGAEYNFLEELAAQTTNKTLLRDQVLNVLLASRDTTAALLSNMFYELARHPEIFAKLREEALSKIKGELPTEAELNNMPYLRWCINESLRMYPVVPGNTREAVRDTILPVGGGEDGRSPIFVKKGTPVLYNLYAMHRRPDIYGEDVDEYRPERWDGLRPGWGFLPFNGGPRICLGQQFALTEASYVTARMLQSFETLVPRDAEPWVEFYSLVMCSKHGVRVSIKPVKSVAAM</sequence>
<evidence type="ECO:0000256" key="2">
    <source>
        <dbReference type="ARBA" id="ARBA00010617"/>
    </source>
</evidence>
<dbReference type="InterPro" id="IPR002401">
    <property type="entry name" value="Cyt_P450_E_grp-I"/>
</dbReference>
<reference evidence="10" key="2">
    <citation type="submission" date="2023-06" db="EMBL/GenBank/DDBJ databases">
        <authorList>
            <consortium name="Lawrence Berkeley National Laboratory"/>
            <person name="Haridas S."/>
            <person name="Hensen N."/>
            <person name="Bonometti L."/>
            <person name="Westerberg I."/>
            <person name="Brannstrom I.O."/>
            <person name="Guillou S."/>
            <person name="Cros-Aarteil S."/>
            <person name="Calhoun S."/>
            <person name="Kuo A."/>
            <person name="Mondo S."/>
            <person name="Pangilinan J."/>
            <person name="Riley R."/>
            <person name="LaButti K."/>
            <person name="Andreopoulos B."/>
            <person name="Lipzen A."/>
            <person name="Chen C."/>
            <person name="Yanf M."/>
            <person name="Daum C."/>
            <person name="Ng V."/>
            <person name="Clum A."/>
            <person name="Steindorff A."/>
            <person name="Ohm R."/>
            <person name="Martin F."/>
            <person name="Silar P."/>
            <person name="Natvig D."/>
            <person name="Lalanne C."/>
            <person name="Gautier V."/>
            <person name="Ament-velasquez S.L."/>
            <person name="Kruys A."/>
            <person name="Hutchinson M.I."/>
            <person name="Powell A.J."/>
            <person name="Barry K."/>
            <person name="Miller A.N."/>
            <person name="Grigoriev I.V."/>
            <person name="Debuchy R."/>
            <person name="Gladieux P."/>
            <person name="Thoren M.H."/>
            <person name="Johannesson H."/>
        </authorList>
    </citation>
    <scope>NUCLEOTIDE SEQUENCE</scope>
    <source>
        <strain evidence="10">CBS 232.78</strain>
    </source>
</reference>
<dbReference type="Pfam" id="PF00067">
    <property type="entry name" value="p450"/>
    <property type="match status" value="1"/>
</dbReference>
<evidence type="ECO:0000256" key="4">
    <source>
        <dbReference type="ARBA" id="ARBA00022723"/>
    </source>
</evidence>
<protein>
    <submittedName>
        <fullName evidence="10">Cytochrome P450 alkane hydroxylase-like protein</fullName>
    </submittedName>
</protein>
<dbReference type="GO" id="GO:0004497">
    <property type="term" value="F:monooxygenase activity"/>
    <property type="evidence" value="ECO:0007669"/>
    <property type="project" value="UniProtKB-KW"/>
</dbReference>
<dbReference type="PROSITE" id="PS00086">
    <property type="entry name" value="CYTOCHROME_P450"/>
    <property type="match status" value="1"/>
</dbReference>
<dbReference type="PANTHER" id="PTHR24287">
    <property type="entry name" value="P450, PUTATIVE (EUROFUNG)-RELATED"/>
    <property type="match status" value="1"/>
</dbReference>
<dbReference type="CDD" id="cd11063">
    <property type="entry name" value="CYP52"/>
    <property type="match status" value="1"/>
</dbReference>
<proteinExistence type="inferred from homology"/>
<dbReference type="AlphaFoldDB" id="A0AAE0JWV9"/>
<evidence type="ECO:0000256" key="5">
    <source>
        <dbReference type="ARBA" id="ARBA00023002"/>
    </source>
</evidence>
<evidence type="ECO:0000256" key="6">
    <source>
        <dbReference type="ARBA" id="ARBA00023004"/>
    </source>
</evidence>
<keyword evidence="3 8" id="KW-0349">Heme</keyword>
<keyword evidence="12" id="KW-1185">Reference proteome</keyword>
<dbReference type="Proteomes" id="UP001285441">
    <property type="component" value="Unassembled WGS sequence"/>
</dbReference>
<comment type="cofactor">
    <cofactor evidence="1 8">
        <name>heme</name>
        <dbReference type="ChEBI" id="CHEBI:30413"/>
    </cofactor>
</comment>
<dbReference type="GO" id="GO:0016705">
    <property type="term" value="F:oxidoreductase activity, acting on paired donors, with incorporation or reduction of molecular oxygen"/>
    <property type="evidence" value="ECO:0007669"/>
    <property type="project" value="InterPro"/>
</dbReference>
<evidence type="ECO:0000313" key="10">
    <source>
        <dbReference type="EMBL" id="KAK3365440.1"/>
    </source>
</evidence>
<dbReference type="InterPro" id="IPR017972">
    <property type="entry name" value="Cyt_P450_CS"/>
</dbReference>
<dbReference type="EMBL" id="JAULSW010000001">
    <property type="protein sequence ID" value="KAK3392762.1"/>
    <property type="molecule type" value="Genomic_DNA"/>
</dbReference>
<gene>
    <name evidence="10" type="ORF">B0H63DRAFT_424352</name>
    <name evidence="11" type="ORF">B0H63DRAFT_424552</name>
</gene>
<dbReference type="EMBL" id="JAULSW010000020">
    <property type="protein sequence ID" value="KAK3365440.1"/>
    <property type="molecule type" value="Genomic_DNA"/>
</dbReference>
<keyword evidence="4 8" id="KW-0479">Metal-binding</keyword>
<evidence type="ECO:0000256" key="3">
    <source>
        <dbReference type="ARBA" id="ARBA00022617"/>
    </source>
</evidence>
<accession>A0AAE0JWV9</accession>
<keyword evidence="6 8" id="KW-0408">Iron</keyword>
<name>A0AAE0JWV9_9PEZI</name>
<dbReference type="PRINTS" id="PR00463">
    <property type="entry name" value="EP450I"/>
</dbReference>
<dbReference type="PRINTS" id="PR00385">
    <property type="entry name" value="P450"/>
</dbReference>
<dbReference type="SUPFAM" id="SSF48264">
    <property type="entry name" value="Cytochrome P450"/>
    <property type="match status" value="1"/>
</dbReference>
<dbReference type="InterPro" id="IPR036396">
    <property type="entry name" value="Cyt_P450_sf"/>
</dbReference>
<feature type="binding site" description="axial binding residue" evidence="8">
    <location>
        <position position="467"/>
    </location>
    <ligand>
        <name>heme</name>
        <dbReference type="ChEBI" id="CHEBI:30413"/>
    </ligand>
    <ligandPart>
        <name>Fe</name>
        <dbReference type="ChEBI" id="CHEBI:18248"/>
    </ligandPart>
</feature>
<dbReference type="GO" id="GO:0005506">
    <property type="term" value="F:iron ion binding"/>
    <property type="evidence" value="ECO:0007669"/>
    <property type="project" value="InterPro"/>
</dbReference>
<evidence type="ECO:0000256" key="1">
    <source>
        <dbReference type="ARBA" id="ARBA00001971"/>
    </source>
</evidence>
<evidence type="ECO:0000313" key="11">
    <source>
        <dbReference type="EMBL" id="KAK3392762.1"/>
    </source>
</evidence>
<evidence type="ECO:0000256" key="9">
    <source>
        <dbReference type="RuleBase" id="RU000461"/>
    </source>
</evidence>
<organism evidence="10 12">
    <name type="scientific">Podospora didyma</name>
    <dbReference type="NCBI Taxonomy" id="330526"/>
    <lineage>
        <taxon>Eukaryota</taxon>
        <taxon>Fungi</taxon>
        <taxon>Dikarya</taxon>
        <taxon>Ascomycota</taxon>
        <taxon>Pezizomycotina</taxon>
        <taxon>Sordariomycetes</taxon>
        <taxon>Sordariomycetidae</taxon>
        <taxon>Sordariales</taxon>
        <taxon>Podosporaceae</taxon>
        <taxon>Podospora</taxon>
    </lineage>
</organism>
<keyword evidence="7 9" id="KW-0503">Monooxygenase</keyword>
<evidence type="ECO:0000256" key="7">
    <source>
        <dbReference type="ARBA" id="ARBA00023033"/>
    </source>
</evidence>
<comment type="caution">
    <text evidence="10">The sequence shown here is derived from an EMBL/GenBank/DDBJ whole genome shotgun (WGS) entry which is preliminary data.</text>
</comment>
<reference evidence="10" key="1">
    <citation type="journal article" date="2023" name="Mol. Phylogenet. Evol.">
        <title>Genome-scale phylogeny and comparative genomics of the fungal order Sordariales.</title>
        <authorList>
            <person name="Hensen N."/>
            <person name="Bonometti L."/>
            <person name="Westerberg I."/>
            <person name="Brannstrom I.O."/>
            <person name="Guillou S."/>
            <person name="Cros-Aarteil S."/>
            <person name="Calhoun S."/>
            <person name="Haridas S."/>
            <person name="Kuo A."/>
            <person name="Mondo S."/>
            <person name="Pangilinan J."/>
            <person name="Riley R."/>
            <person name="LaButti K."/>
            <person name="Andreopoulos B."/>
            <person name="Lipzen A."/>
            <person name="Chen C."/>
            <person name="Yan M."/>
            <person name="Daum C."/>
            <person name="Ng V."/>
            <person name="Clum A."/>
            <person name="Steindorff A."/>
            <person name="Ohm R.A."/>
            <person name="Martin F."/>
            <person name="Silar P."/>
            <person name="Natvig D.O."/>
            <person name="Lalanne C."/>
            <person name="Gautier V."/>
            <person name="Ament-Velasquez S.L."/>
            <person name="Kruys A."/>
            <person name="Hutchinson M.I."/>
            <person name="Powell A.J."/>
            <person name="Barry K."/>
            <person name="Miller A.N."/>
            <person name="Grigoriev I.V."/>
            <person name="Debuchy R."/>
            <person name="Gladieux P."/>
            <person name="Hiltunen Thoren M."/>
            <person name="Johannesson H."/>
        </authorList>
    </citation>
    <scope>NUCLEOTIDE SEQUENCE</scope>
    <source>
        <strain evidence="10">CBS 232.78</strain>
    </source>
</reference>
<dbReference type="InterPro" id="IPR001128">
    <property type="entry name" value="Cyt_P450"/>
</dbReference>
<dbReference type="Gene3D" id="1.10.630.10">
    <property type="entry name" value="Cytochrome P450"/>
    <property type="match status" value="1"/>
</dbReference>
<evidence type="ECO:0000256" key="8">
    <source>
        <dbReference type="PIRSR" id="PIRSR602401-1"/>
    </source>
</evidence>
<dbReference type="GO" id="GO:0020037">
    <property type="term" value="F:heme binding"/>
    <property type="evidence" value="ECO:0007669"/>
    <property type="project" value="InterPro"/>
</dbReference>
<evidence type="ECO:0000313" key="12">
    <source>
        <dbReference type="Proteomes" id="UP001285441"/>
    </source>
</evidence>
<dbReference type="PANTHER" id="PTHR24287:SF1">
    <property type="entry name" value="P450, PUTATIVE (EUROFUNG)-RELATED"/>
    <property type="match status" value="1"/>
</dbReference>
<dbReference type="InterPro" id="IPR047146">
    <property type="entry name" value="Cyt_P450_E_CYP52_fungi"/>
</dbReference>
<comment type="similarity">
    <text evidence="2 9">Belongs to the cytochrome P450 family.</text>
</comment>
<keyword evidence="5 9" id="KW-0560">Oxidoreductase</keyword>